<evidence type="ECO:0000256" key="1">
    <source>
        <dbReference type="ARBA" id="ARBA00006484"/>
    </source>
</evidence>
<dbReference type="InterPro" id="IPR036291">
    <property type="entry name" value="NAD(P)-bd_dom_sf"/>
</dbReference>
<sequence length="268" mass="28438">MSEQLFSVKGKVVVVTGGGKGVGWGITNGYLKGGASRVYIASRDEKALKQSADEFNKQGYEGKCIPLVANLATFEGVTKLAEELEKREKHINVLVNNSGNNWGAPYDEFPDAAWDRVLTLNVQRVFTLTQKLTPLLEKSRGSAEGPWADPARVIMIGSVDGVRVPSLETFSYSASKAALHQLTRVLAFHLGKRGITVNALACGPFESKMMAATLAAAKDSIVEGVPLARIGEPDDVGGTCVFLSSKAGSYINGAIIPLDGGSLVVAKL</sequence>
<dbReference type="InterPro" id="IPR052178">
    <property type="entry name" value="Sec_Metab_Biosynth_SDR"/>
</dbReference>
<dbReference type="STRING" id="578459.A0A0N8PZV6"/>
<comment type="similarity">
    <text evidence="1">Belongs to the short-chain dehydrogenases/reductases (SDR) family.</text>
</comment>
<reference evidence="4 5" key="1">
    <citation type="journal article" date="2015" name="Front. Microbiol.">
        <title>Genome sequence of the plant growth promoting endophytic yeast Rhodotorula graminis WP1.</title>
        <authorList>
            <person name="Firrincieli A."/>
            <person name="Otillar R."/>
            <person name="Salamov A."/>
            <person name="Schmutz J."/>
            <person name="Khan Z."/>
            <person name="Redman R.S."/>
            <person name="Fleck N.D."/>
            <person name="Lindquist E."/>
            <person name="Grigoriev I.V."/>
            <person name="Doty S.L."/>
        </authorList>
    </citation>
    <scope>NUCLEOTIDE SEQUENCE [LARGE SCALE GENOMIC DNA]</scope>
    <source>
        <strain evidence="4 5">WP1</strain>
    </source>
</reference>
<dbReference type="InterPro" id="IPR020904">
    <property type="entry name" value="Sc_DH/Rdtase_CS"/>
</dbReference>
<name>A0A0N8PZV6_RHOGW</name>
<dbReference type="SUPFAM" id="SSF51735">
    <property type="entry name" value="NAD(P)-binding Rossmann-fold domains"/>
    <property type="match status" value="1"/>
</dbReference>
<protein>
    <submittedName>
        <fullName evidence="4">Uncharacterized protein</fullName>
    </submittedName>
</protein>
<dbReference type="Proteomes" id="UP000053890">
    <property type="component" value="Unassembled WGS sequence"/>
</dbReference>
<evidence type="ECO:0000256" key="3">
    <source>
        <dbReference type="ARBA" id="ARBA00023002"/>
    </source>
</evidence>
<proteinExistence type="inferred from homology"/>
<dbReference type="RefSeq" id="XP_018269438.1">
    <property type="nucleotide sequence ID" value="XM_018412851.1"/>
</dbReference>
<evidence type="ECO:0000313" key="5">
    <source>
        <dbReference type="Proteomes" id="UP000053890"/>
    </source>
</evidence>
<accession>A0A0N8PZV6</accession>
<keyword evidence="3" id="KW-0560">Oxidoreductase</keyword>
<dbReference type="GeneID" id="28973300"/>
<dbReference type="InterPro" id="IPR002347">
    <property type="entry name" value="SDR_fam"/>
</dbReference>
<dbReference type="Pfam" id="PF13561">
    <property type="entry name" value="adh_short_C2"/>
    <property type="match status" value="1"/>
</dbReference>
<dbReference type="Gene3D" id="3.40.50.720">
    <property type="entry name" value="NAD(P)-binding Rossmann-like Domain"/>
    <property type="match status" value="1"/>
</dbReference>
<dbReference type="PRINTS" id="PR00081">
    <property type="entry name" value="GDHRDH"/>
</dbReference>
<keyword evidence="5" id="KW-1185">Reference proteome</keyword>
<dbReference type="PRINTS" id="PR00080">
    <property type="entry name" value="SDRFAMILY"/>
</dbReference>
<keyword evidence="2" id="KW-0521">NADP</keyword>
<dbReference type="PANTHER" id="PTHR43618">
    <property type="entry name" value="7-ALPHA-HYDROXYSTEROID DEHYDROGENASE"/>
    <property type="match status" value="1"/>
</dbReference>
<dbReference type="OrthoDB" id="2898618at2759"/>
<gene>
    <name evidence="4" type="ORF">RHOBADRAFT_29108</name>
</gene>
<evidence type="ECO:0000256" key="2">
    <source>
        <dbReference type="ARBA" id="ARBA00022857"/>
    </source>
</evidence>
<dbReference type="PROSITE" id="PS00061">
    <property type="entry name" value="ADH_SHORT"/>
    <property type="match status" value="1"/>
</dbReference>
<evidence type="ECO:0000313" key="4">
    <source>
        <dbReference type="EMBL" id="KPV73389.1"/>
    </source>
</evidence>
<dbReference type="OMA" id="NSLACGP"/>
<dbReference type="AlphaFoldDB" id="A0A0N8PZV6"/>
<dbReference type="FunFam" id="3.40.50.720:FF:000084">
    <property type="entry name" value="Short-chain dehydrogenase reductase"/>
    <property type="match status" value="1"/>
</dbReference>
<organism evidence="4 5">
    <name type="scientific">Rhodotorula graminis (strain WP1)</name>
    <dbReference type="NCBI Taxonomy" id="578459"/>
    <lineage>
        <taxon>Eukaryota</taxon>
        <taxon>Fungi</taxon>
        <taxon>Dikarya</taxon>
        <taxon>Basidiomycota</taxon>
        <taxon>Pucciniomycotina</taxon>
        <taxon>Microbotryomycetes</taxon>
        <taxon>Sporidiobolales</taxon>
        <taxon>Sporidiobolaceae</taxon>
        <taxon>Rhodotorula</taxon>
    </lineage>
</organism>
<dbReference type="GO" id="GO:0016491">
    <property type="term" value="F:oxidoreductase activity"/>
    <property type="evidence" value="ECO:0007669"/>
    <property type="project" value="UniProtKB-KW"/>
</dbReference>
<dbReference type="PANTHER" id="PTHR43618:SF17">
    <property type="entry name" value="RHAMNOLIPIDS BIOSYNTHESIS 3-OXOACYL-[ACYL-CARRIER-PROTEIN] REDUCTASE"/>
    <property type="match status" value="1"/>
</dbReference>
<dbReference type="EMBL" id="KQ474083">
    <property type="protein sequence ID" value="KPV73389.1"/>
    <property type="molecule type" value="Genomic_DNA"/>
</dbReference>